<keyword evidence="1" id="KW-1133">Transmembrane helix</keyword>
<dbReference type="AlphaFoldDB" id="A0A5P1EG45"/>
<keyword evidence="1" id="KW-0812">Transmembrane</keyword>
<keyword evidence="1" id="KW-0472">Membrane</keyword>
<dbReference type="Proteomes" id="UP000243459">
    <property type="component" value="Chromosome 7"/>
</dbReference>
<evidence type="ECO:0000313" key="3">
    <source>
        <dbReference type="Proteomes" id="UP000243459"/>
    </source>
</evidence>
<evidence type="ECO:0000313" key="2">
    <source>
        <dbReference type="EMBL" id="ONK63799.1"/>
    </source>
</evidence>
<protein>
    <submittedName>
        <fullName evidence="2">Uncharacterized protein</fullName>
    </submittedName>
</protein>
<accession>A0A5P1EG45</accession>
<dbReference type="EMBL" id="CM007387">
    <property type="protein sequence ID" value="ONK63799.1"/>
    <property type="molecule type" value="Genomic_DNA"/>
</dbReference>
<feature type="transmembrane region" description="Helical" evidence="1">
    <location>
        <begin position="40"/>
        <end position="60"/>
    </location>
</feature>
<name>A0A5P1EG45_ASPOF</name>
<evidence type="ECO:0000256" key="1">
    <source>
        <dbReference type="SAM" id="Phobius"/>
    </source>
</evidence>
<organism evidence="2 3">
    <name type="scientific">Asparagus officinalis</name>
    <name type="common">Garden asparagus</name>
    <dbReference type="NCBI Taxonomy" id="4686"/>
    <lineage>
        <taxon>Eukaryota</taxon>
        <taxon>Viridiplantae</taxon>
        <taxon>Streptophyta</taxon>
        <taxon>Embryophyta</taxon>
        <taxon>Tracheophyta</taxon>
        <taxon>Spermatophyta</taxon>
        <taxon>Magnoliopsida</taxon>
        <taxon>Liliopsida</taxon>
        <taxon>Asparagales</taxon>
        <taxon>Asparagaceae</taxon>
        <taxon>Asparagoideae</taxon>
        <taxon>Asparagus</taxon>
    </lineage>
</organism>
<proteinExistence type="predicted"/>
<gene>
    <name evidence="2" type="ORF">A4U43_C07F19060</name>
</gene>
<sequence>MASSMDGSSGDWRSQLQPEARQRIVNKMYDVLSSSFTCDFVYFMSFVVLGFEFGGFGDDFSIMRQRMVRKVSGLGVSSMFLRLDFENDAVDCHQDELFFAYNLIYFMNL</sequence>
<dbReference type="Gramene" id="ONK63799">
    <property type="protein sequence ID" value="ONK63799"/>
    <property type="gene ID" value="A4U43_C07F19060"/>
</dbReference>
<keyword evidence="3" id="KW-1185">Reference proteome</keyword>
<reference evidence="3" key="1">
    <citation type="journal article" date="2017" name="Nat. Commun.">
        <title>The asparagus genome sheds light on the origin and evolution of a young Y chromosome.</title>
        <authorList>
            <person name="Harkess A."/>
            <person name="Zhou J."/>
            <person name="Xu C."/>
            <person name="Bowers J.E."/>
            <person name="Van der Hulst R."/>
            <person name="Ayyampalayam S."/>
            <person name="Mercati F."/>
            <person name="Riccardi P."/>
            <person name="McKain M.R."/>
            <person name="Kakrana A."/>
            <person name="Tang H."/>
            <person name="Ray J."/>
            <person name="Groenendijk J."/>
            <person name="Arikit S."/>
            <person name="Mathioni S.M."/>
            <person name="Nakano M."/>
            <person name="Shan H."/>
            <person name="Telgmann-Rauber A."/>
            <person name="Kanno A."/>
            <person name="Yue Z."/>
            <person name="Chen H."/>
            <person name="Li W."/>
            <person name="Chen Y."/>
            <person name="Xu X."/>
            <person name="Zhang Y."/>
            <person name="Luo S."/>
            <person name="Chen H."/>
            <person name="Gao J."/>
            <person name="Mao Z."/>
            <person name="Pires J.C."/>
            <person name="Luo M."/>
            <person name="Kudrna D."/>
            <person name="Wing R.A."/>
            <person name="Meyers B.C."/>
            <person name="Yi K."/>
            <person name="Kong H."/>
            <person name="Lavrijsen P."/>
            <person name="Sunseri F."/>
            <person name="Falavigna A."/>
            <person name="Ye Y."/>
            <person name="Leebens-Mack J.H."/>
            <person name="Chen G."/>
        </authorList>
    </citation>
    <scope>NUCLEOTIDE SEQUENCE [LARGE SCALE GENOMIC DNA]</scope>
    <source>
        <strain evidence="3">cv. DH0086</strain>
    </source>
</reference>